<keyword evidence="3" id="KW-1185">Reference proteome</keyword>
<dbReference type="AlphaFoldDB" id="A0A0C3C0V8"/>
<dbReference type="Proteomes" id="UP000053424">
    <property type="component" value="Unassembled WGS sequence"/>
</dbReference>
<name>A0A0C3C0V8_HEBCY</name>
<dbReference type="CDD" id="cd00180">
    <property type="entry name" value="PKc"/>
    <property type="match status" value="1"/>
</dbReference>
<dbReference type="Pfam" id="PF00069">
    <property type="entry name" value="Pkinase"/>
    <property type="match status" value="1"/>
</dbReference>
<dbReference type="OrthoDB" id="3257280at2759"/>
<gene>
    <name evidence="2" type="ORF">M413DRAFT_448181</name>
</gene>
<accession>A0A0C3C0V8</accession>
<dbReference type="InterPro" id="IPR000719">
    <property type="entry name" value="Prot_kinase_dom"/>
</dbReference>
<feature type="domain" description="Protein kinase" evidence="1">
    <location>
        <begin position="141"/>
        <end position="401"/>
    </location>
</feature>
<dbReference type="InterPro" id="IPR051681">
    <property type="entry name" value="Ser/Thr_Kinases-Pseudokinases"/>
</dbReference>
<dbReference type="SUPFAM" id="SSF56112">
    <property type="entry name" value="Protein kinase-like (PK-like)"/>
    <property type="match status" value="1"/>
</dbReference>
<protein>
    <recommendedName>
        <fullName evidence="1">Protein kinase domain-containing protein</fullName>
    </recommendedName>
</protein>
<dbReference type="PANTHER" id="PTHR44329">
    <property type="entry name" value="SERINE/THREONINE-PROTEIN KINASE TNNI3K-RELATED"/>
    <property type="match status" value="1"/>
</dbReference>
<proteinExistence type="predicted"/>
<dbReference type="GO" id="GO:0005524">
    <property type="term" value="F:ATP binding"/>
    <property type="evidence" value="ECO:0007669"/>
    <property type="project" value="InterPro"/>
</dbReference>
<evidence type="ECO:0000259" key="1">
    <source>
        <dbReference type="PROSITE" id="PS50011"/>
    </source>
</evidence>
<dbReference type="EMBL" id="KN831794">
    <property type="protein sequence ID" value="KIM37914.1"/>
    <property type="molecule type" value="Genomic_DNA"/>
</dbReference>
<sequence length="401" mass="44838">MFDDFSAFLETQRPDSPQPDLPSHFIDISTEIVSEGNEEALNFRFLADPCLSYPGKIVSVVYRRNKNEPVCAENAILDYDDDDDLLDKQHEALQALLKAIPDIETRSDFLYDTATCITIETIDGKLTASITEDVDAIISYFPIPLSLSHIPTISVTELKRIRPLHVYVDCVKWQGNTYAFKRSGEDNHHGSSMELTILDRLSKSPNIINLVAIVVNADNTILGFLTPFIRSGDLGNVFERARRGLGLGNEDDATAFEWPLKLSWARQITQAVVDLHSIQAYNGDLKPQNVLIDSTGQALLIDFHSKGISDEFAAPELLEMFYSSTHETITIPPSSDVYSLGLVLWAVAEERWRGMRPPVWREGILTTPDWYRDVVRRCLALSPEARPSVADVLALLESEGG</sequence>
<dbReference type="PROSITE" id="PS50011">
    <property type="entry name" value="PROTEIN_KINASE_DOM"/>
    <property type="match status" value="1"/>
</dbReference>
<organism evidence="2 3">
    <name type="scientific">Hebeloma cylindrosporum</name>
    <dbReference type="NCBI Taxonomy" id="76867"/>
    <lineage>
        <taxon>Eukaryota</taxon>
        <taxon>Fungi</taxon>
        <taxon>Dikarya</taxon>
        <taxon>Basidiomycota</taxon>
        <taxon>Agaricomycotina</taxon>
        <taxon>Agaricomycetes</taxon>
        <taxon>Agaricomycetidae</taxon>
        <taxon>Agaricales</taxon>
        <taxon>Agaricineae</taxon>
        <taxon>Hymenogastraceae</taxon>
        <taxon>Hebeloma</taxon>
    </lineage>
</organism>
<dbReference type="SMART" id="SM00220">
    <property type="entry name" value="S_TKc"/>
    <property type="match status" value="1"/>
</dbReference>
<dbReference type="InterPro" id="IPR011009">
    <property type="entry name" value="Kinase-like_dom_sf"/>
</dbReference>
<dbReference type="Gene3D" id="1.10.510.10">
    <property type="entry name" value="Transferase(Phosphotransferase) domain 1"/>
    <property type="match status" value="1"/>
</dbReference>
<dbReference type="STRING" id="686832.A0A0C3C0V8"/>
<evidence type="ECO:0000313" key="2">
    <source>
        <dbReference type="EMBL" id="KIM37914.1"/>
    </source>
</evidence>
<dbReference type="GO" id="GO:0004674">
    <property type="term" value="F:protein serine/threonine kinase activity"/>
    <property type="evidence" value="ECO:0007669"/>
    <property type="project" value="TreeGrafter"/>
</dbReference>
<reference evidence="2 3" key="1">
    <citation type="submission" date="2014-04" db="EMBL/GenBank/DDBJ databases">
        <authorList>
            <consortium name="DOE Joint Genome Institute"/>
            <person name="Kuo A."/>
            <person name="Gay G."/>
            <person name="Dore J."/>
            <person name="Kohler A."/>
            <person name="Nagy L.G."/>
            <person name="Floudas D."/>
            <person name="Copeland A."/>
            <person name="Barry K.W."/>
            <person name="Cichocki N."/>
            <person name="Veneault-Fourrey C."/>
            <person name="LaButti K."/>
            <person name="Lindquist E.A."/>
            <person name="Lipzen A."/>
            <person name="Lundell T."/>
            <person name="Morin E."/>
            <person name="Murat C."/>
            <person name="Sun H."/>
            <person name="Tunlid A."/>
            <person name="Henrissat B."/>
            <person name="Grigoriev I.V."/>
            <person name="Hibbett D.S."/>
            <person name="Martin F."/>
            <person name="Nordberg H.P."/>
            <person name="Cantor M.N."/>
            <person name="Hua S.X."/>
        </authorList>
    </citation>
    <scope>NUCLEOTIDE SEQUENCE [LARGE SCALE GENOMIC DNA]</scope>
    <source>
        <strain evidence="3">h7</strain>
    </source>
</reference>
<reference evidence="3" key="2">
    <citation type="submission" date="2015-01" db="EMBL/GenBank/DDBJ databases">
        <title>Evolutionary Origins and Diversification of the Mycorrhizal Mutualists.</title>
        <authorList>
            <consortium name="DOE Joint Genome Institute"/>
            <consortium name="Mycorrhizal Genomics Consortium"/>
            <person name="Kohler A."/>
            <person name="Kuo A."/>
            <person name="Nagy L.G."/>
            <person name="Floudas D."/>
            <person name="Copeland A."/>
            <person name="Barry K.W."/>
            <person name="Cichocki N."/>
            <person name="Veneault-Fourrey C."/>
            <person name="LaButti K."/>
            <person name="Lindquist E.A."/>
            <person name="Lipzen A."/>
            <person name="Lundell T."/>
            <person name="Morin E."/>
            <person name="Murat C."/>
            <person name="Riley R."/>
            <person name="Ohm R."/>
            <person name="Sun H."/>
            <person name="Tunlid A."/>
            <person name="Henrissat B."/>
            <person name="Grigoriev I.V."/>
            <person name="Hibbett D.S."/>
            <person name="Martin F."/>
        </authorList>
    </citation>
    <scope>NUCLEOTIDE SEQUENCE [LARGE SCALE GENOMIC DNA]</scope>
    <source>
        <strain evidence="3">h7</strain>
    </source>
</reference>
<evidence type="ECO:0000313" key="3">
    <source>
        <dbReference type="Proteomes" id="UP000053424"/>
    </source>
</evidence>
<dbReference type="HOGENOM" id="CLU_041465_0_0_1"/>